<keyword evidence="5 7" id="KW-0720">Serine protease</keyword>
<keyword evidence="2 7" id="KW-0645">Protease</keyword>
<dbReference type="CDD" id="cd02120">
    <property type="entry name" value="PA_subtilisin_like"/>
    <property type="match status" value="1"/>
</dbReference>
<comment type="similarity">
    <text evidence="1 7">Belongs to the peptidase S8 family.</text>
</comment>
<evidence type="ECO:0000313" key="11">
    <source>
        <dbReference type="Proteomes" id="UP001279734"/>
    </source>
</evidence>
<dbReference type="PANTHER" id="PTHR10795">
    <property type="entry name" value="PROPROTEIN CONVERTASE SUBTILISIN/KEXIN"/>
    <property type="match status" value="1"/>
</dbReference>
<dbReference type="PRINTS" id="PR00723">
    <property type="entry name" value="SUBTILISIN"/>
</dbReference>
<evidence type="ECO:0000313" key="10">
    <source>
        <dbReference type="EMBL" id="GMH07436.1"/>
    </source>
</evidence>
<keyword evidence="11" id="KW-1185">Reference proteome</keyword>
<reference evidence="10" key="1">
    <citation type="submission" date="2023-05" db="EMBL/GenBank/DDBJ databases">
        <title>Nepenthes gracilis genome sequencing.</title>
        <authorList>
            <person name="Fukushima K."/>
        </authorList>
    </citation>
    <scope>NUCLEOTIDE SEQUENCE</scope>
    <source>
        <strain evidence="10">SING2019-196</strain>
    </source>
</reference>
<feature type="domain" description="Peptidase S8/S53" evidence="9">
    <location>
        <begin position="38"/>
        <end position="460"/>
    </location>
</feature>
<name>A0AAD3SAK9_NEPGR</name>
<dbReference type="AlphaFoldDB" id="A0AAD3SAK9"/>
<evidence type="ECO:0000256" key="5">
    <source>
        <dbReference type="ARBA" id="ARBA00022825"/>
    </source>
</evidence>
<evidence type="ECO:0000256" key="4">
    <source>
        <dbReference type="ARBA" id="ARBA00022801"/>
    </source>
</evidence>
<comment type="caution">
    <text evidence="10">The sequence shown here is derived from an EMBL/GenBank/DDBJ whole genome shotgun (WGS) entry which is preliminary data.</text>
</comment>
<dbReference type="GO" id="GO:0006508">
    <property type="term" value="P:proteolysis"/>
    <property type="evidence" value="ECO:0007669"/>
    <property type="project" value="UniProtKB-KW"/>
</dbReference>
<evidence type="ECO:0000256" key="1">
    <source>
        <dbReference type="ARBA" id="ARBA00011073"/>
    </source>
</evidence>
<sequence length="511" mass="54991">MNEVVSVFPSRILQLRTTRSWDLLGFPETVHRKPSAESGVIIGVIDSGIWPESASFTDKGLGSIPKKWKECLIHSKIIGARAYTEDATARAYIGHGTHTASTAAGGKVKGASFYGLAQGTARGGIPSTRVAAYKVCDQSGCRESDILAASDDEISDRVDDSIAIGAFHAVEKGILTIQSAGNNGNSVGSVVSVAPWLFSVAASSTDRRIIDKVVPGDGRTLTGKKYPSAYGKDATSLCTEEEAEFCNDGCLDEILVKGKVVLCEMLDGVTEARRAGALGSITVTRIKNVSFIVPLPVLSLTTYDYEAVRSYKYAAKLPTASILKSEVIRDFAAPVVASFSSRVCVWFPEGEHLLHTDLSKSRSEKGREEEGRVKQRESLREQGEEKLGPDISAPGVEILAAYSPEASVTASPIDKRSVTYSILSGTSMSCPHVAGAAAYVNSVHPGWSPAAIQSALMTTGKSYPLVLLLSGYWKGDQKNSKREGEREGMSFLSFIWFIWNENNRKVFPLFS</sequence>
<feature type="active site" description="Charge relay system" evidence="6 7">
    <location>
        <position position="427"/>
    </location>
</feature>
<dbReference type="InterPro" id="IPR023828">
    <property type="entry name" value="Peptidase_S8_Ser-AS"/>
</dbReference>
<dbReference type="GO" id="GO:0004252">
    <property type="term" value="F:serine-type endopeptidase activity"/>
    <property type="evidence" value="ECO:0007669"/>
    <property type="project" value="UniProtKB-UniRule"/>
</dbReference>
<organism evidence="10 11">
    <name type="scientific">Nepenthes gracilis</name>
    <name type="common">Slender pitcher plant</name>
    <dbReference type="NCBI Taxonomy" id="150966"/>
    <lineage>
        <taxon>Eukaryota</taxon>
        <taxon>Viridiplantae</taxon>
        <taxon>Streptophyta</taxon>
        <taxon>Embryophyta</taxon>
        <taxon>Tracheophyta</taxon>
        <taxon>Spermatophyta</taxon>
        <taxon>Magnoliopsida</taxon>
        <taxon>eudicotyledons</taxon>
        <taxon>Gunneridae</taxon>
        <taxon>Pentapetalae</taxon>
        <taxon>Caryophyllales</taxon>
        <taxon>Nepenthaceae</taxon>
        <taxon>Nepenthes</taxon>
    </lineage>
</organism>
<evidence type="ECO:0000256" key="7">
    <source>
        <dbReference type="PROSITE-ProRule" id="PRU01240"/>
    </source>
</evidence>
<evidence type="ECO:0000256" key="8">
    <source>
        <dbReference type="SAM" id="MobiDB-lite"/>
    </source>
</evidence>
<evidence type="ECO:0000256" key="3">
    <source>
        <dbReference type="ARBA" id="ARBA00022729"/>
    </source>
</evidence>
<dbReference type="Proteomes" id="UP001279734">
    <property type="component" value="Unassembled WGS sequence"/>
</dbReference>
<dbReference type="InterPro" id="IPR045051">
    <property type="entry name" value="SBT"/>
</dbReference>
<evidence type="ECO:0000256" key="6">
    <source>
        <dbReference type="PIRSR" id="PIRSR615500-1"/>
    </source>
</evidence>
<keyword evidence="3" id="KW-0732">Signal</keyword>
<protein>
    <recommendedName>
        <fullName evidence="9">Peptidase S8/S53 domain-containing protein</fullName>
    </recommendedName>
</protein>
<feature type="active site" description="Charge relay system" evidence="6 7">
    <location>
        <position position="95"/>
    </location>
</feature>
<dbReference type="InterPro" id="IPR015500">
    <property type="entry name" value="Peptidase_S8_subtilisin-rel"/>
</dbReference>
<gene>
    <name evidence="10" type="ORF">Nepgr_009276</name>
</gene>
<accession>A0AAD3SAK9</accession>
<feature type="region of interest" description="Disordered" evidence="8">
    <location>
        <begin position="358"/>
        <end position="387"/>
    </location>
</feature>
<dbReference type="EMBL" id="BSYO01000007">
    <property type="protein sequence ID" value="GMH07436.1"/>
    <property type="molecule type" value="Genomic_DNA"/>
</dbReference>
<dbReference type="Pfam" id="PF00082">
    <property type="entry name" value="Peptidase_S8"/>
    <property type="match status" value="1"/>
</dbReference>
<dbReference type="InterPro" id="IPR000209">
    <property type="entry name" value="Peptidase_S8/S53_dom"/>
</dbReference>
<keyword evidence="4 7" id="KW-0378">Hydrolase</keyword>
<dbReference type="PROSITE" id="PS00138">
    <property type="entry name" value="SUBTILASE_SER"/>
    <property type="match status" value="1"/>
</dbReference>
<evidence type="ECO:0000256" key="2">
    <source>
        <dbReference type="ARBA" id="ARBA00022670"/>
    </source>
</evidence>
<dbReference type="PROSITE" id="PS51892">
    <property type="entry name" value="SUBTILASE"/>
    <property type="match status" value="1"/>
</dbReference>
<dbReference type="SUPFAM" id="SSF52743">
    <property type="entry name" value="Subtilisin-like"/>
    <property type="match status" value="1"/>
</dbReference>
<proteinExistence type="inferred from homology"/>
<dbReference type="InterPro" id="IPR036852">
    <property type="entry name" value="Peptidase_S8/S53_dom_sf"/>
</dbReference>
<feature type="active site" description="Charge relay system" evidence="6 7">
    <location>
        <position position="46"/>
    </location>
</feature>
<evidence type="ECO:0000259" key="9">
    <source>
        <dbReference type="Pfam" id="PF00082"/>
    </source>
</evidence>
<dbReference type="Gene3D" id="3.40.50.200">
    <property type="entry name" value="Peptidase S8/S53 domain"/>
    <property type="match status" value="2"/>
</dbReference>